<proteinExistence type="inferred from homology"/>
<dbReference type="CDD" id="cd03257">
    <property type="entry name" value="ABC_NikE_OppD_transporters"/>
    <property type="match status" value="1"/>
</dbReference>
<dbReference type="GO" id="GO:0005886">
    <property type="term" value="C:plasma membrane"/>
    <property type="evidence" value="ECO:0007669"/>
    <property type="project" value="UniProtKB-SubCell"/>
</dbReference>
<dbReference type="AlphaFoldDB" id="A0A5K8ABV7"/>
<keyword evidence="4" id="KW-1003">Cell membrane</keyword>
<evidence type="ECO:0000313" key="11">
    <source>
        <dbReference type="EMBL" id="BBO89514.1"/>
    </source>
</evidence>
<evidence type="ECO:0000256" key="5">
    <source>
        <dbReference type="ARBA" id="ARBA00022519"/>
    </source>
</evidence>
<dbReference type="PROSITE" id="PS50893">
    <property type="entry name" value="ABC_TRANSPORTER_2"/>
    <property type="match status" value="1"/>
</dbReference>
<dbReference type="GO" id="GO:0016887">
    <property type="term" value="F:ATP hydrolysis activity"/>
    <property type="evidence" value="ECO:0007669"/>
    <property type="project" value="InterPro"/>
</dbReference>
<dbReference type="PANTHER" id="PTHR43297:SF14">
    <property type="entry name" value="ATPASE AAA-TYPE CORE DOMAIN-CONTAINING PROTEIN"/>
    <property type="match status" value="1"/>
</dbReference>
<dbReference type="RefSeq" id="WP_162458919.1">
    <property type="nucleotide sequence ID" value="NZ_AP021879.1"/>
</dbReference>
<dbReference type="InterPro" id="IPR003439">
    <property type="entry name" value="ABC_transporter-like_ATP-bd"/>
</dbReference>
<dbReference type="SUPFAM" id="SSF52540">
    <property type="entry name" value="P-loop containing nucleoside triphosphate hydrolases"/>
    <property type="match status" value="1"/>
</dbReference>
<evidence type="ECO:0000256" key="7">
    <source>
        <dbReference type="ARBA" id="ARBA00022840"/>
    </source>
</evidence>
<feature type="domain" description="ABC transporter" evidence="10">
    <location>
        <begin position="12"/>
        <end position="264"/>
    </location>
</feature>
<evidence type="ECO:0000256" key="1">
    <source>
        <dbReference type="ARBA" id="ARBA00004417"/>
    </source>
</evidence>
<accession>A0A5K8ABV7</accession>
<protein>
    <submittedName>
        <fullName evidence="11">Peptide ABC transporter ATP-binding protein</fullName>
    </submittedName>
</protein>
<keyword evidence="6" id="KW-0547">Nucleotide-binding</keyword>
<evidence type="ECO:0000256" key="4">
    <source>
        <dbReference type="ARBA" id="ARBA00022475"/>
    </source>
</evidence>
<dbReference type="Gene3D" id="3.40.50.300">
    <property type="entry name" value="P-loop containing nucleotide triphosphate hydrolases"/>
    <property type="match status" value="1"/>
</dbReference>
<sequence>MNAFSPPSAPILRVEGLTVGFPGTPESCNVLQGVDLTLKSGEIFGLVGESGSGKSLLARSLVRLESPARITAGTILLEGEELCARTQREMEPLRGKKITLVLQHPERAMDPVFRMESQFRKVWTSDRVDARRQQRRFLSVIQRMLHSVGIADARRRCRQYPHQWSRGMLQRAQLVMAFSASPAVLILDEVTSALDPTVCLQILDAIMRLKQTRHTGVILITHDLFVAAEICDRVAVMHNGRIVETGTAGDIFRRPAHPYTRLLVSSTADPAGPNAAERQ</sequence>
<dbReference type="Pfam" id="PF00005">
    <property type="entry name" value="ABC_tran"/>
    <property type="match status" value="1"/>
</dbReference>
<evidence type="ECO:0000256" key="9">
    <source>
        <dbReference type="ARBA" id="ARBA00023136"/>
    </source>
</evidence>
<evidence type="ECO:0000256" key="8">
    <source>
        <dbReference type="ARBA" id="ARBA00022967"/>
    </source>
</evidence>
<evidence type="ECO:0000313" key="12">
    <source>
        <dbReference type="Proteomes" id="UP000422108"/>
    </source>
</evidence>
<comment type="subcellular location">
    <subcellularLocation>
        <location evidence="1">Cell inner membrane</location>
        <topology evidence="1">Peripheral membrane protein</topology>
    </subcellularLocation>
</comment>
<keyword evidence="3" id="KW-0813">Transport</keyword>
<comment type="similarity">
    <text evidence="2">Belongs to the ABC transporter superfamily.</text>
</comment>
<dbReference type="InterPro" id="IPR003593">
    <property type="entry name" value="AAA+_ATPase"/>
</dbReference>
<evidence type="ECO:0000259" key="10">
    <source>
        <dbReference type="PROSITE" id="PS50893"/>
    </source>
</evidence>
<organism evidence="11 12">
    <name type="scientific">Desulfosarcina ovata subsp. ovata</name>
    <dbReference type="NCBI Taxonomy" id="2752305"/>
    <lineage>
        <taxon>Bacteria</taxon>
        <taxon>Pseudomonadati</taxon>
        <taxon>Thermodesulfobacteriota</taxon>
        <taxon>Desulfobacteria</taxon>
        <taxon>Desulfobacterales</taxon>
        <taxon>Desulfosarcinaceae</taxon>
        <taxon>Desulfosarcina</taxon>
    </lineage>
</organism>
<dbReference type="Proteomes" id="UP000422108">
    <property type="component" value="Chromosome"/>
</dbReference>
<dbReference type="InterPro" id="IPR027417">
    <property type="entry name" value="P-loop_NTPase"/>
</dbReference>
<gene>
    <name evidence="11" type="ORF">DSCOOX_26940</name>
</gene>
<evidence type="ECO:0000256" key="2">
    <source>
        <dbReference type="ARBA" id="ARBA00005417"/>
    </source>
</evidence>
<dbReference type="GO" id="GO:0015833">
    <property type="term" value="P:peptide transport"/>
    <property type="evidence" value="ECO:0007669"/>
    <property type="project" value="InterPro"/>
</dbReference>
<dbReference type="Pfam" id="PF08352">
    <property type="entry name" value="oligo_HPY"/>
    <property type="match status" value="1"/>
</dbReference>
<keyword evidence="7 11" id="KW-0067">ATP-binding</keyword>
<keyword evidence="8" id="KW-1278">Translocase</keyword>
<dbReference type="InterPro" id="IPR013563">
    <property type="entry name" value="Oligopep_ABC_C"/>
</dbReference>
<keyword evidence="5" id="KW-0997">Cell inner membrane</keyword>
<name>A0A5K8ABV7_9BACT</name>
<keyword evidence="9" id="KW-0472">Membrane</keyword>
<evidence type="ECO:0000256" key="6">
    <source>
        <dbReference type="ARBA" id="ARBA00022741"/>
    </source>
</evidence>
<dbReference type="InterPro" id="IPR050388">
    <property type="entry name" value="ABC_Ni/Peptide_Import"/>
</dbReference>
<dbReference type="SMART" id="SM00382">
    <property type="entry name" value="AAA"/>
    <property type="match status" value="1"/>
</dbReference>
<dbReference type="EMBL" id="AP021879">
    <property type="protein sequence ID" value="BBO89514.1"/>
    <property type="molecule type" value="Genomic_DNA"/>
</dbReference>
<dbReference type="GO" id="GO:0005524">
    <property type="term" value="F:ATP binding"/>
    <property type="evidence" value="ECO:0007669"/>
    <property type="project" value="UniProtKB-KW"/>
</dbReference>
<keyword evidence="12" id="KW-1185">Reference proteome</keyword>
<reference evidence="11 12" key="1">
    <citation type="submission" date="2019-11" db="EMBL/GenBank/DDBJ databases">
        <title>Comparative genomics of hydrocarbon-degrading Desulfosarcina strains.</title>
        <authorList>
            <person name="Watanabe M."/>
            <person name="Kojima H."/>
            <person name="Fukui M."/>
        </authorList>
    </citation>
    <scope>NUCLEOTIDE SEQUENCE [LARGE SCALE GENOMIC DNA]</scope>
    <source>
        <strain evidence="12">oXyS1</strain>
    </source>
</reference>
<dbReference type="PANTHER" id="PTHR43297">
    <property type="entry name" value="OLIGOPEPTIDE TRANSPORT ATP-BINDING PROTEIN APPD"/>
    <property type="match status" value="1"/>
</dbReference>
<evidence type="ECO:0000256" key="3">
    <source>
        <dbReference type="ARBA" id="ARBA00022448"/>
    </source>
</evidence>